<dbReference type="InterPro" id="IPR048000">
    <property type="entry name" value="TnsA-like"/>
</dbReference>
<reference evidence="1 2" key="1">
    <citation type="submission" date="2023-12" db="EMBL/GenBank/DDBJ databases">
        <title>Streptomyces sp. V4-01.</title>
        <authorList>
            <person name="Somphong A."/>
            <person name="Phongsopitanun W."/>
        </authorList>
    </citation>
    <scope>NUCLEOTIDE SEQUENCE [LARGE SCALE GENOMIC DNA]</scope>
    <source>
        <strain evidence="1 2">V4-01</strain>
    </source>
</reference>
<comment type="caution">
    <text evidence="1">The sequence shown here is derived from an EMBL/GenBank/DDBJ whole genome shotgun (WGS) entry which is preliminary data.</text>
</comment>
<proteinExistence type="predicted"/>
<keyword evidence="2" id="KW-1185">Reference proteome</keyword>
<evidence type="ECO:0000313" key="1">
    <source>
        <dbReference type="EMBL" id="MEE4545765.1"/>
    </source>
</evidence>
<name>A0ABU7PIV5_9ACTN</name>
<evidence type="ECO:0000313" key="2">
    <source>
        <dbReference type="Proteomes" id="UP001344658"/>
    </source>
</evidence>
<dbReference type="Proteomes" id="UP001344658">
    <property type="component" value="Unassembled WGS sequence"/>
</dbReference>
<dbReference type="EMBL" id="JAZEWV010000034">
    <property type="protein sequence ID" value="MEE4545765.1"/>
    <property type="molecule type" value="Genomic_DNA"/>
</dbReference>
<dbReference type="NCBIfam" id="NF033179">
    <property type="entry name" value="TnsA_like_Actin"/>
    <property type="match status" value="1"/>
</dbReference>
<sequence>MSDSRGSMWSHRCTWTELLVPVSLDAGRDGLDLSGGWPDRWTATWKYAGDEVTGAVRHLEQVPVASRGPMRGFTWRREQRHRPGLESLVSTGRLHGFESLEEDQLLVALDFAGDLVEVLSQPLRIRFNTAKKWRNHTPDFFAITRAGTWLIDVRPRDLIEDEDLESFAAAEEVALVCGWHYAVAAEWRPHVRSTLGAMYGKRRPTRDVLGMQPRLLAQAEGSLTFGELAAAQTYWPVARAQLLHLLWHRRLGIDLAQPLSDRSRVVRAGGVS</sequence>
<accession>A0ABU7PIV5</accession>
<protein>
    <submittedName>
        <fullName evidence="1">TnsA-like heteromeric transposase endonuclease subunit</fullName>
    </submittedName>
</protein>
<gene>
    <name evidence="1" type="ORF">V2S66_27825</name>
</gene>
<organism evidence="1 2">
    <name type="scientific">Actinacidiphila polyblastidii</name>
    <dbReference type="NCBI Taxonomy" id="3110430"/>
    <lineage>
        <taxon>Bacteria</taxon>
        <taxon>Bacillati</taxon>
        <taxon>Actinomycetota</taxon>
        <taxon>Actinomycetes</taxon>
        <taxon>Kitasatosporales</taxon>
        <taxon>Streptomycetaceae</taxon>
        <taxon>Actinacidiphila</taxon>
    </lineage>
</organism>
<dbReference type="RefSeq" id="WP_330799471.1">
    <property type="nucleotide sequence ID" value="NZ_JAZEWV010000034.1"/>
</dbReference>